<feature type="domain" description="CBS" evidence="1">
    <location>
        <begin position="38"/>
        <end position="90"/>
    </location>
</feature>
<dbReference type="RefSeq" id="WP_048384758.1">
    <property type="nucleotide sequence ID" value="NZ_CP011494.1"/>
</dbReference>
<dbReference type="InterPro" id="IPR046342">
    <property type="entry name" value="CBS_dom_sf"/>
</dbReference>
<dbReference type="KEGG" id="mpq:ABA45_06135"/>
<sequence length="198" mass="22014">MSNQLHVMAEQPVSARFRLASRTQNTLTHDDLATELLKDFNRQSPLTVRSSEDIHAIGKKLELSGETLCVVINRKDDVIGMLHMKDLIGSLPMSLASQRGSSIADLVAQDVMRPVWSLPTLGFKKLQNLTVDDLLFTFRELHSDYLLVIETVAGEEDKVVRGLLSADELSRRLGVPVNTTPRPESFSDIVHAVRKTLG</sequence>
<dbReference type="Gene3D" id="3.10.580.10">
    <property type="entry name" value="CBS-domain"/>
    <property type="match status" value="1"/>
</dbReference>
<dbReference type="InterPro" id="IPR000644">
    <property type="entry name" value="CBS_dom"/>
</dbReference>
<dbReference type="AlphaFoldDB" id="A0A0H4I313"/>
<evidence type="ECO:0000313" key="3">
    <source>
        <dbReference type="Proteomes" id="UP000036406"/>
    </source>
</evidence>
<accession>A0A0H4I313</accession>
<organism evidence="2 3">
    <name type="scientific">Marinobacter psychrophilus</name>
    <dbReference type="NCBI Taxonomy" id="330734"/>
    <lineage>
        <taxon>Bacteria</taxon>
        <taxon>Pseudomonadati</taxon>
        <taxon>Pseudomonadota</taxon>
        <taxon>Gammaproteobacteria</taxon>
        <taxon>Pseudomonadales</taxon>
        <taxon>Marinobacteraceae</taxon>
        <taxon>Marinobacter</taxon>
    </lineage>
</organism>
<reference evidence="2 3" key="1">
    <citation type="submission" date="2015-05" db="EMBL/GenBank/DDBJ databases">
        <title>Complete genome of Marinobacter psychrophilus strain 20041T isolated from sea-ice of the Canadian Basin.</title>
        <authorList>
            <person name="Song L."/>
            <person name="Ren L."/>
            <person name="Yu Y."/>
            <person name="Wang X."/>
        </authorList>
    </citation>
    <scope>NUCLEOTIDE SEQUENCE [LARGE SCALE GENOMIC DNA]</scope>
    <source>
        <strain evidence="2 3">20041</strain>
    </source>
</reference>
<dbReference type="Proteomes" id="UP000036406">
    <property type="component" value="Chromosome"/>
</dbReference>
<protein>
    <recommendedName>
        <fullName evidence="1">CBS domain-containing protein</fullName>
    </recommendedName>
</protein>
<dbReference type="PATRIC" id="fig|330734.3.peg.1299"/>
<evidence type="ECO:0000259" key="1">
    <source>
        <dbReference type="Pfam" id="PF00571"/>
    </source>
</evidence>
<name>A0A0H4I313_9GAMM</name>
<proteinExistence type="predicted"/>
<dbReference type="Pfam" id="PF00571">
    <property type="entry name" value="CBS"/>
    <property type="match status" value="1"/>
</dbReference>
<gene>
    <name evidence="2" type="ORF">ABA45_06135</name>
</gene>
<dbReference type="SUPFAM" id="SSF54631">
    <property type="entry name" value="CBS-domain pair"/>
    <property type="match status" value="1"/>
</dbReference>
<dbReference type="EMBL" id="CP011494">
    <property type="protein sequence ID" value="AKO52060.1"/>
    <property type="molecule type" value="Genomic_DNA"/>
</dbReference>
<evidence type="ECO:0000313" key="2">
    <source>
        <dbReference type="EMBL" id="AKO52060.1"/>
    </source>
</evidence>
<dbReference type="STRING" id="330734.ABA45_06135"/>
<keyword evidence="3" id="KW-1185">Reference proteome</keyword>